<evidence type="ECO:0000256" key="1">
    <source>
        <dbReference type="ARBA" id="ARBA00004651"/>
    </source>
</evidence>
<reference evidence="9" key="1">
    <citation type="submission" date="2020-02" db="EMBL/GenBank/DDBJ databases">
        <authorList>
            <person name="Meier V. D."/>
        </authorList>
    </citation>
    <scope>NUCLEOTIDE SEQUENCE</scope>
    <source>
        <strain evidence="9">AVDCRST_MAG79</strain>
    </source>
</reference>
<feature type="domain" description="SSD" evidence="8">
    <location>
        <begin position="619"/>
        <end position="747"/>
    </location>
</feature>
<feature type="transmembrane region" description="Helical" evidence="7">
    <location>
        <begin position="395"/>
        <end position="413"/>
    </location>
</feature>
<feature type="transmembrane region" description="Helical" evidence="7">
    <location>
        <begin position="219"/>
        <end position="239"/>
    </location>
</feature>
<keyword evidence="6 7" id="KW-0472">Membrane</keyword>
<feature type="transmembrane region" description="Helical" evidence="7">
    <location>
        <begin position="722"/>
        <end position="749"/>
    </location>
</feature>
<evidence type="ECO:0000256" key="6">
    <source>
        <dbReference type="ARBA" id="ARBA00023136"/>
    </source>
</evidence>
<feature type="transmembrane region" description="Helical" evidence="7">
    <location>
        <begin position="192"/>
        <end position="212"/>
    </location>
</feature>
<feature type="transmembrane region" description="Helical" evidence="7">
    <location>
        <begin position="694"/>
        <end position="716"/>
    </location>
</feature>
<dbReference type="PANTHER" id="PTHR33406:SF6">
    <property type="entry name" value="MEMBRANE PROTEIN YDGH-RELATED"/>
    <property type="match status" value="1"/>
</dbReference>
<dbReference type="PROSITE" id="PS50156">
    <property type="entry name" value="SSD"/>
    <property type="match status" value="1"/>
</dbReference>
<evidence type="ECO:0000256" key="4">
    <source>
        <dbReference type="ARBA" id="ARBA00022692"/>
    </source>
</evidence>
<dbReference type="Pfam" id="PF03176">
    <property type="entry name" value="MMPL"/>
    <property type="match status" value="2"/>
</dbReference>
<name>A0A6J4U466_9ACTN</name>
<feature type="transmembrane region" description="Helical" evidence="7">
    <location>
        <begin position="298"/>
        <end position="321"/>
    </location>
</feature>
<feature type="transmembrane region" description="Helical" evidence="7">
    <location>
        <begin position="21"/>
        <end position="40"/>
    </location>
</feature>
<feature type="transmembrane region" description="Helical" evidence="7">
    <location>
        <begin position="649"/>
        <end position="674"/>
    </location>
</feature>
<dbReference type="InterPro" id="IPR000731">
    <property type="entry name" value="SSD"/>
</dbReference>
<organism evidence="9">
    <name type="scientific">uncultured Thermoleophilia bacterium</name>
    <dbReference type="NCBI Taxonomy" id="1497501"/>
    <lineage>
        <taxon>Bacteria</taxon>
        <taxon>Bacillati</taxon>
        <taxon>Actinomycetota</taxon>
        <taxon>Thermoleophilia</taxon>
        <taxon>environmental samples</taxon>
    </lineage>
</organism>
<sequence length="769" mass="81705">MRLGGGPGRLARTYAATVRRLRWPIVIAWIVGAVAAVVYLPGLENQKSASASGLLASNPTSIATQIESYRIFGTTPTAETAIVQHDDECLSDAAQRRLVDRAVLIRDRKDPAFKDVLAAVPIFNSEEGPFSREECTTAVTYMFFEPTLFIGQQKFLADEFAKKYISEPDDKFVGVTGPIPARVEQERTINRSLPLVTGATVALIALALALTLRSLLAPIVTLVAAGVAYALAGRAIVALGEVTGAVVPREIEPLIVVLLLGIVTDYCIFYLSDMRARLLEDATPIRAAEASTARMTPIVLTAGLIVAAGTATLVVGTMGFFKALGPGMAVTALIGVAVSMTFVPALMAILGRAMFWPGVSERARYRRAERLAENRRPHGPIRHGLAVLTARRPSAVVLAALCIGLLGFGAWQAKDIRLGLNLVEGLPKTSEARIASDAASEGFATGILSPTEILLKAPGITEQQEALTRLQELVEQRPRIAGVLGPREAASLEQEVTEVESAGDAATTAQAEAATEPALEATLAPDGNAARMIVVLEDDPFESAAIEDVNTLRDDMPGLLREAGLDGVAVGFAGQTALAAETVQEAQDNVVRLAIAALVVNFLFLVVFLRAIIAPLYLLAASVLALAATLGLTAFVFQDLLGYGQLAYYIPFAASVLLLSLGSDYNIFIVGRIWDELRKRDVESALEKAAPEAAGPITLAGLVLAGSFALLALIPLTPFREFAFVMAVGVLIDSFVVRSLLAPSLIRLFSRQSARHRRLDVARSTSGAD</sequence>
<dbReference type="EMBL" id="CADCWC010000258">
    <property type="protein sequence ID" value="CAA9539456.1"/>
    <property type="molecule type" value="Genomic_DNA"/>
</dbReference>
<accession>A0A6J4U466</accession>
<keyword evidence="3" id="KW-1003">Cell membrane</keyword>
<dbReference type="Gene3D" id="1.20.1640.10">
    <property type="entry name" value="Multidrug efflux transporter AcrB transmembrane domain"/>
    <property type="match status" value="2"/>
</dbReference>
<evidence type="ECO:0000256" key="3">
    <source>
        <dbReference type="ARBA" id="ARBA00022475"/>
    </source>
</evidence>
<gene>
    <name evidence="9" type="ORF">AVDCRST_MAG79-1721</name>
</gene>
<dbReference type="InterPro" id="IPR004869">
    <property type="entry name" value="MMPL_dom"/>
</dbReference>
<feature type="transmembrane region" description="Helical" evidence="7">
    <location>
        <begin position="251"/>
        <end position="271"/>
    </location>
</feature>
<protein>
    <recommendedName>
        <fullName evidence="8">SSD domain-containing protein</fullName>
    </recommendedName>
</protein>
<feature type="transmembrane region" description="Helical" evidence="7">
    <location>
        <begin position="327"/>
        <end position="350"/>
    </location>
</feature>
<comment type="similarity">
    <text evidence="2">Belongs to the resistance-nodulation-cell division (RND) (TC 2.A.6) family. MmpL subfamily.</text>
</comment>
<feature type="transmembrane region" description="Helical" evidence="7">
    <location>
        <begin position="590"/>
        <end position="609"/>
    </location>
</feature>
<evidence type="ECO:0000313" key="9">
    <source>
        <dbReference type="EMBL" id="CAA9539456.1"/>
    </source>
</evidence>
<evidence type="ECO:0000256" key="5">
    <source>
        <dbReference type="ARBA" id="ARBA00022989"/>
    </source>
</evidence>
<keyword evidence="4 7" id="KW-0812">Transmembrane</keyword>
<feature type="transmembrane region" description="Helical" evidence="7">
    <location>
        <begin position="616"/>
        <end position="637"/>
    </location>
</feature>
<dbReference type="GO" id="GO:0005886">
    <property type="term" value="C:plasma membrane"/>
    <property type="evidence" value="ECO:0007669"/>
    <property type="project" value="UniProtKB-SubCell"/>
</dbReference>
<dbReference type="PANTHER" id="PTHR33406">
    <property type="entry name" value="MEMBRANE PROTEIN MJ1562-RELATED"/>
    <property type="match status" value="1"/>
</dbReference>
<dbReference type="AlphaFoldDB" id="A0A6J4U466"/>
<proteinExistence type="inferred from homology"/>
<keyword evidence="5 7" id="KW-1133">Transmembrane helix</keyword>
<evidence type="ECO:0000259" key="8">
    <source>
        <dbReference type="PROSITE" id="PS50156"/>
    </source>
</evidence>
<comment type="subcellular location">
    <subcellularLocation>
        <location evidence="1">Cell membrane</location>
        <topology evidence="1">Multi-pass membrane protein</topology>
    </subcellularLocation>
</comment>
<dbReference type="InterPro" id="IPR050545">
    <property type="entry name" value="Mycobact_MmpL"/>
</dbReference>
<evidence type="ECO:0000256" key="2">
    <source>
        <dbReference type="ARBA" id="ARBA00010157"/>
    </source>
</evidence>
<evidence type="ECO:0000256" key="7">
    <source>
        <dbReference type="SAM" id="Phobius"/>
    </source>
</evidence>
<dbReference type="SUPFAM" id="SSF82866">
    <property type="entry name" value="Multidrug efflux transporter AcrB transmembrane domain"/>
    <property type="match status" value="2"/>
</dbReference>